<dbReference type="EMBL" id="JACGWN010000001">
    <property type="protein sequence ID" value="KAL0463452.1"/>
    <property type="molecule type" value="Genomic_DNA"/>
</dbReference>
<sequence length="220" mass="24957">MVNNLVYYVRNEVSVTPSRDPLSPYLFLLCAEAFSSMVRKAETDGTIKGVVVSRREPRASHLLFANDTLIFCQATQETLMCVKRILSIYESASSLMINNGKSRMVFSKNMDANSCTILANILGVVVVPKHDKYLSLPKVVGRSHKEVFDGIKERIWQKLHKWSSKQLSQAGLMVLIKTVLQALPTYVIYELFSPSDTLLSETERMMADFFWSSEVEIKIH</sequence>
<dbReference type="PANTHER" id="PTHR33116:SF86">
    <property type="entry name" value="REVERSE TRANSCRIPTASE DOMAIN-CONTAINING PROTEIN"/>
    <property type="match status" value="1"/>
</dbReference>
<protein>
    <recommendedName>
        <fullName evidence="2">Reverse transcriptase domain-containing protein</fullName>
    </recommendedName>
</protein>
<dbReference type="PANTHER" id="PTHR33116">
    <property type="entry name" value="REVERSE TRANSCRIPTASE ZINC-BINDING DOMAIN-CONTAINING PROTEIN-RELATED-RELATED"/>
    <property type="match status" value="1"/>
</dbReference>
<accession>A0AAW2YCC5</accession>
<dbReference type="AlphaFoldDB" id="A0AAW2YCC5"/>
<name>A0AAW2YCC5_9LAMI</name>
<organism evidence="1">
    <name type="scientific">Sesamum latifolium</name>
    <dbReference type="NCBI Taxonomy" id="2727402"/>
    <lineage>
        <taxon>Eukaryota</taxon>
        <taxon>Viridiplantae</taxon>
        <taxon>Streptophyta</taxon>
        <taxon>Embryophyta</taxon>
        <taxon>Tracheophyta</taxon>
        <taxon>Spermatophyta</taxon>
        <taxon>Magnoliopsida</taxon>
        <taxon>eudicotyledons</taxon>
        <taxon>Gunneridae</taxon>
        <taxon>Pentapetalae</taxon>
        <taxon>asterids</taxon>
        <taxon>lamiids</taxon>
        <taxon>Lamiales</taxon>
        <taxon>Pedaliaceae</taxon>
        <taxon>Sesamum</taxon>
    </lineage>
</organism>
<proteinExistence type="predicted"/>
<reference evidence="1" key="2">
    <citation type="journal article" date="2024" name="Plant">
        <title>Genomic evolution and insights into agronomic trait innovations of Sesamum species.</title>
        <authorList>
            <person name="Miao H."/>
            <person name="Wang L."/>
            <person name="Qu L."/>
            <person name="Liu H."/>
            <person name="Sun Y."/>
            <person name="Le M."/>
            <person name="Wang Q."/>
            <person name="Wei S."/>
            <person name="Zheng Y."/>
            <person name="Lin W."/>
            <person name="Duan Y."/>
            <person name="Cao H."/>
            <person name="Xiong S."/>
            <person name="Wang X."/>
            <person name="Wei L."/>
            <person name="Li C."/>
            <person name="Ma Q."/>
            <person name="Ju M."/>
            <person name="Zhao R."/>
            <person name="Li G."/>
            <person name="Mu C."/>
            <person name="Tian Q."/>
            <person name="Mei H."/>
            <person name="Zhang T."/>
            <person name="Gao T."/>
            <person name="Zhang H."/>
        </authorList>
    </citation>
    <scope>NUCLEOTIDE SEQUENCE</scope>
    <source>
        <strain evidence="1">KEN1</strain>
    </source>
</reference>
<reference evidence="1" key="1">
    <citation type="submission" date="2020-06" db="EMBL/GenBank/DDBJ databases">
        <authorList>
            <person name="Li T."/>
            <person name="Hu X."/>
            <person name="Zhang T."/>
            <person name="Song X."/>
            <person name="Zhang H."/>
            <person name="Dai N."/>
            <person name="Sheng W."/>
            <person name="Hou X."/>
            <person name="Wei L."/>
        </authorList>
    </citation>
    <scope>NUCLEOTIDE SEQUENCE</scope>
    <source>
        <strain evidence="1">KEN1</strain>
        <tissue evidence="1">Leaf</tissue>
    </source>
</reference>
<evidence type="ECO:0008006" key="2">
    <source>
        <dbReference type="Google" id="ProtNLM"/>
    </source>
</evidence>
<gene>
    <name evidence="1" type="ORF">Slati_0232800</name>
</gene>
<evidence type="ECO:0000313" key="1">
    <source>
        <dbReference type="EMBL" id="KAL0463452.1"/>
    </source>
</evidence>
<comment type="caution">
    <text evidence="1">The sequence shown here is derived from an EMBL/GenBank/DDBJ whole genome shotgun (WGS) entry which is preliminary data.</text>
</comment>